<protein>
    <submittedName>
        <fullName evidence="2">Uncharacterized protein</fullName>
    </submittedName>
</protein>
<keyword evidence="3" id="KW-1185">Reference proteome</keyword>
<keyword evidence="1" id="KW-1133">Transmembrane helix</keyword>
<feature type="transmembrane region" description="Helical" evidence="1">
    <location>
        <begin position="45"/>
        <end position="67"/>
    </location>
</feature>
<accession>A0AAE1DBH9</accession>
<reference evidence="2" key="1">
    <citation type="journal article" date="2023" name="G3 (Bethesda)">
        <title>A reference genome for the long-term kleptoplast-retaining sea slug Elysia crispata morphotype clarki.</title>
        <authorList>
            <person name="Eastman K.E."/>
            <person name="Pendleton A.L."/>
            <person name="Shaikh M.A."/>
            <person name="Suttiyut T."/>
            <person name="Ogas R."/>
            <person name="Tomko P."/>
            <person name="Gavelis G."/>
            <person name="Widhalm J.R."/>
            <person name="Wisecaver J.H."/>
        </authorList>
    </citation>
    <scope>NUCLEOTIDE SEQUENCE</scope>
    <source>
        <strain evidence="2">ECLA1</strain>
    </source>
</reference>
<evidence type="ECO:0000256" key="1">
    <source>
        <dbReference type="SAM" id="Phobius"/>
    </source>
</evidence>
<dbReference type="Proteomes" id="UP001283361">
    <property type="component" value="Unassembled WGS sequence"/>
</dbReference>
<dbReference type="EMBL" id="JAWDGP010004428">
    <property type="protein sequence ID" value="KAK3764579.1"/>
    <property type="molecule type" value="Genomic_DNA"/>
</dbReference>
<name>A0AAE1DBH9_9GAST</name>
<evidence type="ECO:0000313" key="2">
    <source>
        <dbReference type="EMBL" id="KAK3764579.1"/>
    </source>
</evidence>
<proteinExistence type="predicted"/>
<sequence length="476" mass="54331">MQSSSAIAWTLELRGQDRCIFTILLQIRGNWSEIVIKMAPLERTIARMMVIIFMMAVLITVTMAAPIELSPVISARTFDEVAENVQRNVESDFKQKAKRDSEKLNLELFHPSRTLMPSSLIDQIFNTFSETVKRIHDDLQTTNFSKPDREFTEMNTTDLGLNNKTVIASATININKTDMKINVTNTENKEQIPMQPNEPTTNFSKPDVQFPKINTADPGLNNETVIASATINFNKTDMEINVTNTENEEQIPVQRFYEGETNDEESRSKDTELGRLLSDLHKSKKELMSCEEKIQKKAVYFLNNPEKADMEYLSTIDSPKASRSSSFNNRGPEIGSEYTLNDDLGISDTLGQVSSEDLVNLDEFSGVQDDLALDWSYQDQDMMPVTYNGQDVLFDKDIKILDYSDLNLPLSQGSYSIPLDPWRDLMDQLLKQFIELGNSRDLHAPEEVLHRLKEEIEFTKQGLFFCQFADKHMNIL</sequence>
<organism evidence="2 3">
    <name type="scientific">Elysia crispata</name>
    <name type="common">lettuce slug</name>
    <dbReference type="NCBI Taxonomy" id="231223"/>
    <lineage>
        <taxon>Eukaryota</taxon>
        <taxon>Metazoa</taxon>
        <taxon>Spiralia</taxon>
        <taxon>Lophotrochozoa</taxon>
        <taxon>Mollusca</taxon>
        <taxon>Gastropoda</taxon>
        <taxon>Heterobranchia</taxon>
        <taxon>Euthyneura</taxon>
        <taxon>Panpulmonata</taxon>
        <taxon>Sacoglossa</taxon>
        <taxon>Placobranchoidea</taxon>
        <taxon>Plakobranchidae</taxon>
        <taxon>Elysia</taxon>
    </lineage>
</organism>
<keyword evidence="1" id="KW-0812">Transmembrane</keyword>
<comment type="caution">
    <text evidence="2">The sequence shown here is derived from an EMBL/GenBank/DDBJ whole genome shotgun (WGS) entry which is preliminary data.</text>
</comment>
<gene>
    <name evidence="2" type="ORF">RRG08_056513</name>
</gene>
<keyword evidence="1" id="KW-0472">Membrane</keyword>
<dbReference type="AlphaFoldDB" id="A0AAE1DBH9"/>
<evidence type="ECO:0000313" key="3">
    <source>
        <dbReference type="Proteomes" id="UP001283361"/>
    </source>
</evidence>